<keyword evidence="1" id="KW-0812">Transmembrane</keyword>
<keyword evidence="3" id="KW-1185">Reference proteome</keyword>
<evidence type="ECO:0008006" key="4">
    <source>
        <dbReference type="Google" id="ProtNLM"/>
    </source>
</evidence>
<evidence type="ECO:0000313" key="2">
    <source>
        <dbReference type="EMBL" id="TCV92033.1"/>
    </source>
</evidence>
<sequence>MSRNREFARQVESAVDGVSGRVRHYADEATGTASNLYERTRRISNKLAKKTNGNGQRARYLAEDFADEATYQYRRLRKQVRRHPATTIGIVAAALGTFLLIRHALRSNDD</sequence>
<reference evidence="2 3" key="1">
    <citation type="submission" date="2019-03" db="EMBL/GenBank/DDBJ databases">
        <title>Above-ground endophytic microbial communities from plants in different locations in the United States.</title>
        <authorList>
            <person name="Frank C."/>
        </authorList>
    </citation>
    <scope>NUCLEOTIDE SEQUENCE [LARGE SCALE GENOMIC DNA]</scope>
    <source>
        <strain evidence="2 3">LP_13_YM</strain>
    </source>
</reference>
<feature type="transmembrane region" description="Helical" evidence="1">
    <location>
        <begin position="84"/>
        <end position="105"/>
    </location>
</feature>
<comment type="caution">
    <text evidence="2">The sequence shown here is derived from an EMBL/GenBank/DDBJ whole genome shotgun (WGS) entry which is preliminary data.</text>
</comment>
<dbReference type="EMBL" id="SMCS01000008">
    <property type="protein sequence ID" value="TCV92033.1"/>
    <property type="molecule type" value="Genomic_DNA"/>
</dbReference>
<organism evidence="2 3">
    <name type="scientific">Luteibacter rhizovicinus</name>
    <dbReference type="NCBI Taxonomy" id="242606"/>
    <lineage>
        <taxon>Bacteria</taxon>
        <taxon>Pseudomonadati</taxon>
        <taxon>Pseudomonadota</taxon>
        <taxon>Gammaproteobacteria</taxon>
        <taxon>Lysobacterales</taxon>
        <taxon>Rhodanobacteraceae</taxon>
        <taxon>Luteibacter</taxon>
    </lineage>
</organism>
<dbReference type="Proteomes" id="UP000295645">
    <property type="component" value="Unassembled WGS sequence"/>
</dbReference>
<dbReference type="OrthoDB" id="5955414at2"/>
<evidence type="ECO:0000313" key="3">
    <source>
        <dbReference type="Proteomes" id="UP000295645"/>
    </source>
</evidence>
<accession>A0A4R3YMH7</accession>
<proteinExistence type="predicted"/>
<gene>
    <name evidence="2" type="ORF">EC912_10824</name>
</gene>
<dbReference type="RefSeq" id="WP_132146136.1">
    <property type="nucleotide sequence ID" value="NZ_SMCS01000008.1"/>
</dbReference>
<name>A0A4R3YMH7_9GAMM</name>
<keyword evidence="1" id="KW-0472">Membrane</keyword>
<keyword evidence="1" id="KW-1133">Transmembrane helix</keyword>
<dbReference type="AlphaFoldDB" id="A0A4R3YMH7"/>
<protein>
    <recommendedName>
        <fullName evidence="4">ElaB/YqjD/DUF883 family membrane-anchored ribosome-binding protein</fullName>
    </recommendedName>
</protein>
<evidence type="ECO:0000256" key="1">
    <source>
        <dbReference type="SAM" id="Phobius"/>
    </source>
</evidence>